<protein>
    <submittedName>
        <fullName evidence="1">Uncharacterized protein</fullName>
    </submittedName>
</protein>
<evidence type="ECO:0000313" key="2">
    <source>
        <dbReference type="Proteomes" id="UP000221359"/>
    </source>
</evidence>
<name>A0A0K0N7F8_9CAUD</name>
<evidence type="ECO:0000313" key="1">
    <source>
        <dbReference type="EMBL" id="AKJ72596.1"/>
    </source>
</evidence>
<accession>A0A0K0N7F8</accession>
<dbReference type="Proteomes" id="UP000221359">
    <property type="component" value="Segment"/>
</dbReference>
<dbReference type="EMBL" id="KR063281">
    <property type="protein sequence ID" value="AKJ72596.1"/>
    <property type="molecule type" value="Genomic_DNA"/>
</dbReference>
<proteinExistence type="predicted"/>
<reference evidence="1 2" key="1">
    <citation type="journal article" date="2015" name="PLoS ONE">
        <title>Lysis to Kill: Evaluation of the Lytic Abilities, and Genomics of Nine Bacteriophages Infective for Gordonia spp. and Their Potential Use in Activated Sludge Foam Biocontrol.</title>
        <authorList>
            <person name="Dyson Z.A."/>
            <person name="Tucci J."/>
            <person name="Seviour R.J."/>
            <person name="Petrovski S."/>
        </authorList>
    </citation>
    <scope>NUCLEOTIDE SEQUENCE [LARGE SCALE GENOMIC DNA]</scope>
</reference>
<sequence length="43" mass="4657">MVDWTTVSVRDRTTNEDITAPVVTEADFAEIEAFANSEAAALV</sequence>
<gene>
    <name evidence="1" type="ORF">GMA2_58</name>
</gene>
<organism evidence="1 2">
    <name type="scientific">Gordonia phage GMA2</name>
    <dbReference type="NCBI Taxonomy" id="1647283"/>
    <lineage>
        <taxon>Viruses</taxon>
        <taxon>Duplodnaviria</taxon>
        <taxon>Heunggongvirae</taxon>
        <taxon>Uroviricota</taxon>
        <taxon>Caudoviricetes</taxon>
        <taxon>Gimaduovirus</taxon>
        <taxon>Gimaduovirus GMA2</taxon>
    </lineage>
</organism>
<keyword evidence="2" id="KW-1185">Reference proteome</keyword>